<evidence type="ECO:0000313" key="4">
    <source>
        <dbReference type="EMBL" id="KKU06661.1"/>
    </source>
</evidence>
<dbReference type="EMBL" id="LCKW01000046">
    <property type="protein sequence ID" value="KKU06661.1"/>
    <property type="molecule type" value="Genomic_DNA"/>
</dbReference>
<feature type="region of interest" description="Disordered" evidence="2">
    <location>
        <begin position="99"/>
        <end position="164"/>
    </location>
</feature>
<feature type="non-terminal residue" evidence="4">
    <location>
        <position position="372"/>
    </location>
</feature>
<evidence type="ECO:0000313" key="5">
    <source>
        <dbReference type="Proteomes" id="UP000034354"/>
    </source>
</evidence>
<evidence type="ECO:0000256" key="3">
    <source>
        <dbReference type="SAM" id="Phobius"/>
    </source>
</evidence>
<dbReference type="Proteomes" id="UP000034354">
    <property type="component" value="Unassembled WGS sequence"/>
</dbReference>
<proteinExistence type="predicted"/>
<reference evidence="4 5" key="1">
    <citation type="journal article" date="2015" name="Nature">
        <title>rRNA introns, odd ribosomes, and small enigmatic genomes across a large radiation of phyla.</title>
        <authorList>
            <person name="Brown C.T."/>
            <person name="Hug L.A."/>
            <person name="Thomas B.C."/>
            <person name="Sharon I."/>
            <person name="Castelle C.J."/>
            <person name="Singh A."/>
            <person name="Wilkins M.J."/>
            <person name="Williams K.H."/>
            <person name="Banfield J.F."/>
        </authorList>
    </citation>
    <scope>NUCLEOTIDE SEQUENCE [LARGE SCALE GENOMIC DNA]</scope>
</reference>
<comment type="caution">
    <text evidence="4">The sequence shown here is derived from an EMBL/GenBank/DDBJ whole genome shotgun (WGS) entry which is preliminary data.</text>
</comment>
<evidence type="ECO:0000256" key="1">
    <source>
        <dbReference type="SAM" id="Coils"/>
    </source>
</evidence>
<sequence>MKRIIVEAWTTSAKVGEKLIFTFCLGSSHGVITRSARAEICIEPPALAKIVKGLENGKISTGSNEIIIETSAVGNGLLVVAPEEESGFPGIQIMFRVSPKPTDKRSRLKEGEEPTGPAILLASKNPTPPAANDALRALATTTPPGPSNGPTVLEDSDMPQQPPAAPPADIIKRIDTALKAANIDATAGLKQEAIELARGGLLAAARNHLHMLLCLDPENGEARLLLAKVYMGMQCWPDAQAQADAANTLGMSVPDFVQINIDAGIEAEREQAEVKNKLAAANRKLDNLGAEFDKARADGYKEGYDKAKPSFLLFAFLVLCGLIIGGGTIGFTWWTAPGYDDGYAQARSEDQATVIQLQMSISELRTTLADAA</sequence>
<evidence type="ECO:0000256" key="2">
    <source>
        <dbReference type="SAM" id="MobiDB-lite"/>
    </source>
</evidence>
<keyword evidence="1" id="KW-0175">Coiled coil</keyword>
<name>A0A0G1MED4_9BACT</name>
<dbReference type="AlphaFoldDB" id="A0A0G1MED4"/>
<organism evidence="4 5">
    <name type="scientific">Candidatus Uhrbacteria bacterium GW2011_GWE2_45_35</name>
    <dbReference type="NCBI Taxonomy" id="1618993"/>
    <lineage>
        <taxon>Bacteria</taxon>
        <taxon>Candidatus Uhriibacteriota</taxon>
    </lineage>
</organism>
<gene>
    <name evidence="4" type="ORF">UX09_C0046G0023</name>
</gene>
<keyword evidence="3" id="KW-0812">Transmembrane</keyword>
<accession>A0A0G1MED4</accession>
<feature type="coiled-coil region" evidence="1">
    <location>
        <begin position="264"/>
        <end position="298"/>
    </location>
</feature>
<keyword evidence="3" id="KW-0472">Membrane</keyword>
<keyword evidence="3" id="KW-1133">Transmembrane helix</keyword>
<feature type="transmembrane region" description="Helical" evidence="3">
    <location>
        <begin position="311"/>
        <end position="334"/>
    </location>
</feature>
<feature type="compositionally biased region" description="Basic and acidic residues" evidence="2">
    <location>
        <begin position="101"/>
        <end position="112"/>
    </location>
</feature>
<protein>
    <submittedName>
        <fullName evidence="4">Uncharacterized protein</fullName>
    </submittedName>
</protein>